<dbReference type="PANTHER" id="PTHR47794">
    <property type="entry name" value="VACUOLAR PROTEIN SORTING-ASSOCIATED PROTEIN 27"/>
    <property type="match status" value="1"/>
</dbReference>
<protein>
    <submittedName>
        <fullName evidence="3">Uncharacterized protein</fullName>
    </submittedName>
</protein>
<sequence length="257" mass="28009">MLISGKDDQQASLDGIDRVTDIVSKLDIDADVDSKAGPTAEHHSVLVISECKCGMPLCICEAPAPSTDALPLQRETTSTFTQMNPKTKKMDTIPRNRGATSNKLSSVFNLGQVTEGTLSKPQMDYEPNGEGLREAIKNGDTAAVKKLLSEKFPLDCPIHGSNKWGRVSGVYYPRVGPKGLALGVDANYRDKQGLSLLHLAALFNRTDIVFTLMESGASMDYKNAQGETPLDCAPATLQYKMRKKLEEGETLHKRIPE</sequence>
<accession>A0A2N9ERL2</accession>
<dbReference type="PANTHER" id="PTHR47794:SF1">
    <property type="entry name" value="VACUOLAR PROTEIN SORTING-ASSOCIATED PROTEIN 27"/>
    <property type="match status" value="1"/>
</dbReference>
<dbReference type="InterPro" id="IPR036770">
    <property type="entry name" value="Ankyrin_rpt-contain_sf"/>
</dbReference>
<feature type="region of interest" description="Disordered" evidence="2">
    <location>
        <begin position="78"/>
        <end position="98"/>
    </location>
</feature>
<dbReference type="GO" id="GO:0043130">
    <property type="term" value="F:ubiquitin binding"/>
    <property type="evidence" value="ECO:0007669"/>
    <property type="project" value="TreeGrafter"/>
</dbReference>
<name>A0A2N9ERL2_FAGSY</name>
<reference evidence="3" key="1">
    <citation type="submission" date="2018-02" db="EMBL/GenBank/DDBJ databases">
        <authorList>
            <person name="Cohen D.B."/>
            <person name="Kent A.D."/>
        </authorList>
    </citation>
    <scope>NUCLEOTIDE SEQUENCE</scope>
</reference>
<dbReference type="GO" id="GO:0033565">
    <property type="term" value="C:ESCRT-0 complex"/>
    <property type="evidence" value="ECO:0007669"/>
    <property type="project" value="TreeGrafter"/>
</dbReference>
<dbReference type="GO" id="GO:0006623">
    <property type="term" value="P:protein targeting to vacuole"/>
    <property type="evidence" value="ECO:0007669"/>
    <property type="project" value="TreeGrafter"/>
</dbReference>
<dbReference type="InterPro" id="IPR002110">
    <property type="entry name" value="Ankyrin_rpt"/>
</dbReference>
<dbReference type="EMBL" id="OIVN01000273">
    <property type="protein sequence ID" value="SPC77465.1"/>
    <property type="molecule type" value="Genomic_DNA"/>
</dbReference>
<proteinExistence type="predicted"/>
<dbReference type="Pfam" id="PF12796">
    <property type="entry name" value="Ank_2"/>
    <property type="match status" value="1"/>
</dbReference>
<dbReference type="GO" id="GO:0043328">
    <property type="term" value="P:protein transport to vacuole involved in ubiquitin-dependent protein catabolic process via the multivesicular body sorting pathway"/>
    <property type="evidence" value="ECO:0007669"/>
    <property type="project" value="TreeGrafter"/>
</dbReference>
<organism evidence="3">
    <name type="scientific">Fagus sylvatica</name>
    <name type="common">Beechnut</name>
    <dbReference type="NCBI Taxonomy" id="28930"/>
    <lineage>
        <taxon>Eukaryota</taxon>
        <taxon>Viridiplantae</taxon>
        <taxon>Streptophyta</taxon>
        <taxon>Embryophyta</taxon>
        <taxon>Tracheophyta</taxon>
        <taxon>Spermatophyta</taxon>
        <taxon>Magnoliopsida</taxon>
        <taxon>eudicotyledons</taxon>
        <taxon>Gunneridae</taxon>
        <taxon>Pentapetalae</taxon>
        <taxon>rosids</taxon>
        <taxon>fabids</taxon>
        <taxon>Fagales</taxon>
        <taxon>Fagaceae</taxon>
        <taxon>Fagus</taxon>
    </lineage>
</organism>
<evidence type="ECO:0000256" key="1">
    <source>
        <dbReference type="PROSITE-ProRule" id="PRU00023"/>
    </source>
</evidence>
<dbReference type="PROSITE" id="PS50088">
    <property type="entry name" value="ANK_REPEAT"/>
    <property type="match status" value="1"/>
</dbReference>
<evidence type="ECO:0000256" key="2">
    <source>
        <dbReference type="SAM" id="MobiDB-lite"/>
    </source>
</evidence>
<dbReference type="AlphaFoldDB" id="A0A2N9ERL2"/>
<dbReference type="PROSITE" id="PS50297">
    <property type="entry name" value="ANK_REP_REGION"/>
    <property type="match status" value="1"/>
</dbReference>
<dbReference type="Gene3D" id="1.25.40.20">
    <property type="entry name" value="Ankyrin repeat-containing domain"/>
    <property type="match status" value="1"/>
</dbReference>
<gene>
    <name evidence="3" type="ORF">FSB_LOCUS5347</name>
</gene>
<feature type="repeat" description="ANK" evidence="1">
    <location>
        <begin position="192"/>
        <end position="224"/>
    </location>
</feature>
<keyword evidence="1" id="KW-0040">ANK repeat</keyword>
<dbReference type="GO" id="GO:0032266">
    <property type="term" value="F:phosphatidylinositol-3-phosphate binding"/>
    <property type="evidence" value="ECO:0007669"/>
    <property type="project" value="TreeGrafter"/>
</dbReference>
<dbReference type="SUPFAM" id="SSF48403">
    <property type="entry name" value="Ankyrin repeat"/>
    <property type="match status" value="1"/>
</dbReference>
<evidence type="ECO:0000313" key="3">
    <source>
        <dbReference type="EMBL" id="SPC77465.1"/>
    </source>
</evidence>